<dbReference type="SUPFAM" id="SSF54810">
    <property type="entry name" value="GMP synthetase C-terminal dimerisation domain"/>
    <property type="match status" value="1"/>
</dbReference>
<sequence length="102" mass="11865">MSSIQQMPVVLVPVHFELKFKPPQYFPPLCRSICLRPFITRDFMTGRAGLPGRDFPEESIFEMVKRITAEVPLISRVMIDLTNKPQVLLNGNKWKKIRRVPK</sequence>
<accession>A0A915D8P4</accession>
<organism evidence="2 3">
    <name type="scientific">Ditylenchus dipsaci</name>
    <dbReference type="NCBI Taxonomy" id="166011"/>
    <lineage>
        <taxon>Eukaryota</taxon>
        <taxon>Metazoa</taxon>
        <taxon>Ecdysozoa</taxon>
        <taxon>Nematoda</taxon>
        <taxon>Chromadorea</taxon>
        <taxon>Rhabditida</taxon>
        <taxon>Tylenchina</taxon>
        <taxon>Tylenchomorpha</taxon>
        <taxon>Sphaerularioidea</taxon>
        <taxon>Anguinidae</taxon>
        <taxon>Anguininae</taxon>
        <taxon>Ditylenchus</taxon>
    </lineage>
</organism>
<reference evidence="3" key="1">
    <citation type="submission" date="2022-11" db="UniProtKB">
        <authorList>
            <consortium name="WormBaseParasite"/>
        </authorList>
    </citation>
    <scope>IDENTIFICATION</scope>
</reference>
<dbReference type="Gene3D" id="3.30.300.10">
    <property type="match status" value="1"/>
</dbReference>
<feature type="domain" description="GMP synthase C-terminal" evidence="1">
    <location>
        <begin position="32"/>
        <end position="86"/>
    </location>
</feature>
<keyword evidence="2" id="KW-1185">Reference proteome</keyword>
<evidence type="ECO:0000313" key="2">
    <source>
        <dbReference type="Proteomes" id="UP000887574"/>
    </source>
</evidence>
<proteinExistence type="predicted"/>
<dbReference type="Pfam" id="PF00958">
    <property type="entry name" value="GMP_synt_C"/>
    <property type="match status" value="1"/>
</dbReference>
<protein>
    <submittedName>
        <fullName evidence="3">GMP synthase C-terminal domain-containing protein</fullName>
    </submittedName>
</protein>
<dbReference type="GO" id="GO:0003922">
    <property type="term" value="F:GMP synthase (glutamine-hydrolyzing) activity"/>
    <property type="evidence" value="ECO:0007669"/>
    <property type="project" value="InterPro"/>
</dbReference>
<dbReference type="WBParaSite" id="jg16619">
    <property type="protein sequence ID" value="jg16619"/>
    <property type="gene ID" value="jg16619"/>
</dbReference>
<dbReference type="GO" id="GO:0005524">
    <property type="term" value="F:ATP binding"/>
    <property type="evidence" value="ECO:0007669"/>
    <property type="project" value="InterPro"/>
</dbReference>
<name>A0A915D8P4_9BILA</name>
<dbReference type="AlphaFoldDB" id="A0A915D8P4"/>
<dbReference type="Proteomes" id="UP000887574">
    <property type="component" value="Unplaced"/>
</dbReference>
<evidence type="ECO:0000259" key="1">
    <source>
        <dbReference type="Pfam" id="PF00958"/>
    </source>
</evidence>
<evidence type="ECO:0000313" key="3">
    <source>
        <dbReference type="WBParaSite" id="jg16619"/>
    </source>
</evidence>
<dbReference type="InterPro" id="IPR001674">
    <property type="entry name" value="GMP_synth_C"/>
</dbReference>